<feature type="region of interest" description="Disordered" evidence="1">
    <location>
        <begin position="137"/>
        <end position="156"/>
    </location>
</feature>
<keyword evidence="3" id="KW-1185">Reference proteome</keyword>
<evidence type="ECO:0000313" key="3">
    <source>
        <dbReference type="Proteomes" id="UP000077202"/>
    </source>
</evidence>
<protein>
    <submittedName>
        <fullName evidence="2">Uncharacterized protein</fullName>
    </submittedName>
</protein>
<name>A0A176WE00_MARPO</name>
<dbReference type="EMBL" id="LVLJ01001129">
    <property type="protein sequence ID" value="OAE31309.1"/>
    <property type="molecule type" value="Genomic_DNA"/>
</dbReference>
<proteinExistence type="predicted"/>
<organism evidence="2 3">
    <name type="scientific">Marchantia polymorpha subsp. ruderalis</name>
    <dbReference type="NCBI Taxonomy" id="1480154"/>
    <lineage>
        <taxon>Eukaryota</taxon>
        <taxon>Viridiplantae</taxon>
        <taxon>Streptophyta</taxon>
        <taxon>Embryophyta</taxon>
        <taxon>Marchantiophyta</taxon>
        <taxon>Marchantiopsida</taxon>
        <taxon>Marchantiidae</taxon>
        <taxon>Marchantiales</taxon>
        <taxon>Marchantiaceae</taxon>
        <taxon>Marchantia</taxon>
    </lineage>
</organism>
<accession>A0A176WE00</accession>
<feature type="region of interest" description="Disordered" evidence="1">
    <location>
        <begin position="15"/>
        <end position="74"/>
    </location>
</feature>
<feature type="compositionally biased region" description="Basic and acidic residues" evidence="1">
    <location>
        <begin position="138"/>
        <end position="156"/>
    </location>
</feature>
<feature type="compositionally biased region" description="Basic residues" evidence="1">
    <location>
        <begin position="57"/>
        <end position="68"/>
    </location>
</feature>
<dbReference type="AlphaFoldDB" id="A0A176WE00"/>
<sequence>MHILRPARTTYVTAWQKREKQERRSAKRRKVVSDDEEELAHEVRRVDMDVDGERQPRARARSKKRANRRMVTVEVSDSSVEKTVASIVNTSEVAASEMTRPVEIGRPSEVSIKVLGDIPAEPLKEGTELISPISLYSEHTRSARGEETPQLKMNED</sequence>
<evidence type="ECO:0000313" key="2">
    <source>
        <dbReference type="EMBL" id="OAE31309.1"/>
    </source>
</evidence>
<feature type="compositionally biased region" description="Basic and acidic residues" evidence="1">
    <location>
        <begin position="40"/>
        <end position="56"/>
    </location>
</feature>
<comment type="caution">
    <text evidence="2">The sequence shown here is derived from an EMBL/GenBank/DDBJ whole genome shotgun (WGS) entry which is preliminary data.</text>
</comment>
<evidence type="ECO:0000256" key="1">
    <source>
        <dbReference type="SAM" id="MobiDB-lite"/>
    </source>
</evidence>
<gene>
    <name evidence="2" type="ORF">AXG93_1962s1660</name>
</gene>
<dbReference type="Proteomes" id="UP000077202">
    <property type="component" value="Unassembled WGS sequence"/>
</dbReference>
<reference evidence="2" key="1">
    <citation type="submission" date="2016-03" db="EMBL/GenBank/DDBJ databases">
        <title>Mechanisms controlling the formation of the plant cell surface in tip-growing cells are functionally conserved among land plants.</title>
        <authorList>
            <person name="Honkanen S."/>
            <person name="Jones V.A."/>
            <person name="Morieri G."/>
            <person name="Champion C."/>
            <person name="Hetherington A.J."/>
            <person name="Kelly S."/>
            <person name="Saint-Marcoux D."/>
            <person name="Proust H."/>
            <person name="Prescott H."/>
            <person name="Dolan L."/>
        </authorList>
    </citation>
    <scope>NUCLEOTIDE SEQUENCE [LARGE SCALE GENOMIC DNA]</scope>
    <source>
        <tissue evidence="2">Whole gametophyte</tissue>
    </source>
</reference>